<dbReference type="GO" id="GO:0043190">
    <property type="term" value="C:ATP-binding cassette (ABC) transporter complex"/>
    <property type="evidence" value="ECO:0007669"/>
    <property type="project" value="InterPro"/>
</dbReference>
<dbReference type="GO" id="GO:0022857">
    <property type="term" value="F:transmembrane transporter activity"/>
    <property type="evidence" value="ECO:0007669"/>
    <property type="project" value="InterPro"/>
</dbReference>
<keyword evidence="7 9" id="KW-1133">Transmembrane helix</keyword>
<dbReference type="Gene3D" id="1.10.3720.10">
    <property type="entry name" value="MetI-like"/>
    <property type="match status" value="1"/>
</dbReference>
<evidence type="ECO:0000256" key="7">
    <source>
        <dbReference type="ARBA" id="ARBA00022989"/>
    </source>
</evidence>
<dbReference type="GO" id="GO:0006865">
    <property type="term" value="P:amino acid transport"/>
    <property type="evidence" value="ECO:0007669"/>
    <property type="project" value="TreeGrafter"/>
</dbReference>
<evidence type="ECO:0000256" key="4">
    <source>
        <dbReference type="ARBA" id="ARBA00022475"/>
    </source>
</evidence>
<sequence length="233" mass="25313">MDFAFIAQIFPKLLAGLPLTLLLAVLSLLGGGLIALGLSGLRATSWLGARIADFYVYIFRGTPLLIQIFLIYYGLAQFSAVRHSLLWPLLREPYVCAVLALMLNDAAYTSEILRGGLRAVPSGAIEAARVSGMTRLTMLRRIVLPLAFRQALPAYGAEITSMVKATSLASVVTLMEITGIARAEVSETYRAIEIFLCAAAIYLVLVTVIARAVDLLEQHLSPYRRPTDARSVA</sequence>
<protein>
    <submittedName>
        <fullName evidence="11">ABC transporter permease subunit</fullName>
    </submittedName>
</protein>
<dbReference type="EMBL" id="JACXWY010000001">
    <property type="protein sequence ID" value="MBD3844155.1"/>
    <property type="molecule type" value="Genomic_DNA"/>
</dbReference>
<keyword evidence="6 9" id="KW-0812">Transmembrane</keyword>
<gene>
    <name evidence="11" type="ORF">IED13_00485</name>
</gene>
<feature type="transmembrane region" description="Helical" evidence="9">
    <location>
        <begin position="54"/>
        <end position="75"/>
    </location>
</feature>
<feature type="transmembrane region" description="Helical" evidence="9">
    <location>
        <begin position="192"/>
        <end position="213"/>
    </location>
</feature>
<dbReference type="Pfam" id="PF00528">
    <property type="entry name" value="BPD_transp_1"/>
    <property type="match status" value="1"/>
</dbReference>
<feature type="domain" description="ABC transmembrane type-1" evidence="10">
    <location>
        <begin position="17"/>
        <end position="214"/>
    </location>
</feature>
<dbReference type="InterPro" id="IPR043429">
    <property type="entry name" value="ArtM/GltK/GlnP/TcyL/YhdX-like"/>
</dbReference>
<dbReference type="SUPFAM" id="SSF161098">
    <property type="entry name" value="MetI-like"/>
    <property type="match status" value="1"/>
</dbReference>
<dbReference type="PANTHER" id="PTHR30614:SF10">
    <property type="entry name" value="ARGININE ABC TRANSPORTER PERMEASE PROTEIN ARTM"/>
    <property type="match status" value="1"/>
</dbReference>
<evidence type="ECO:0000313" key="12">
    <source>
        <dbReference type="Proteomes" id="UP000619295"/>
    </source>
</evidence>
<dbReference type="InterPro" id="IPR010065">
    <property type="entry name" value="AA_ABC_transptr_permease_3TM"/>
</dbReference>
<name>A0A927E5T8_9HYPH</name>
<evidence type="ECO:0000256" key="9">
    <source>
        <dbReference type="RuleBase" id="RU363032"/>
    </source>
</evidence>
<dbReference type="Proteomes" id="UP000619295">
    <property type="component" value="Unassembled WGS sequence"/>
</dbReference>
<dbReference type="PANTHER" id="PTHR30614">
    <property type="entry name" value="MEMBRANE COMPONENT OF AMINO ACID ABC TRANSPORTER"/>
    <property type="match status" value="1"/>
</dbReference>
<keyword evidence="5" id="KW-0997">Cell inner membrane</keyword>
<evidence type="ECO:0000256" key="3">
    <source>
        <dbReference type="ARBA" id="ARBA00022448"/>
    </source>
</evidence>
<evidence type="ECO:0000256" key="1">
    <source>
        <dbReference type="ARBA" id="ARBA00004429"/>
    </source>
</evidence>
<keyword evidence="4" id="KW-1003">Cell membrane</keyword>
<comment type="similarity">
    <text evidence="2">Belongs to the binding-protein-dependent transport system permease family. HisMQ subfamily.</text>
</comment>
<organism evidence="11 12">
    <name type="scientific">Bosea spartocytisi</name>
    <dbReference type="NCBI Taxonomy" id="2773451"/>
    <lineage>
        <taxon>Bacteria</taxon>
        <taxon>Pseudomonadati</taxon>
        <taxon>Pseudomonadota</taxon>
        <taxon>Alphaproteobacteria</taxon>
        <taxon>Hyphomicrobiales</taxon>
        <taxon>Boseaceae</taxon>
        <taxon>Bosea</taxon>
    </lineage>
</organism>
<dbReference type="InterPro" id="IPR000515">
    <property type="entry name" value="MetI-like"/>
</dbReference>
<evidence type="ECO:0000256" key="6">
    <source>
        <dbReference type="ARBA" id="ARBA00022692"/>
    </source>
</evidence>
<evidence type="ECO:0000256" key="2">
    <source>
        <dbReference type="ARBA" id="ARBA00010072"/>
    </source>
</evidence>
<reference evidence="11" key="1">
    <citation type="submission" date="2020-09" db="EMBL/GenBank/DDBJ databases">
        <title>Bosea spartocytisi sp. nov. a root nodule endophyte of Spartocytisus supranubius in the high mountain ecosystem fo the Teide National Park (Canary Islands, Spain).</title>
        <authorList>
            <person name="Pulido-Suarez L."/>
            <person name="Peix A."/>
            <person name="Igual J.M."/>
            <person name="Socas-Perez N."/>
            <person name="Velazquez E."/>
            <person name="Flores-Felix J.D."/>
            <person name="Leon-Barrios M."/>
        </authorList>
    </citation>
    <scope>NUCLEOTIDE SEQUENCE</scope>
    <source>
        <strain evidence="11">SSUT16</strain>
    </source>
</reference>
<dbReference type="PROSITE" id="PS50928">
    <property type="entry name" value="ABC_TM1"/>
    <property type="match status" value="1"/>
</dbReference>
<comment type="subcellular location">
    <subcellularLocation>
        <location evidence="1">Cell inner membrane</location>
        <topology evidence="1">Multi-pass membrane protein</topology>
    </subcellularLocation>
    <subcellularLocation>
        <location evidence="9">Cell membrane</location>
        <topology evidence="9">Multi-pass membrane protein</topology>
    </subcellularLocation>
</comment>
<evidence type="ECO:0000256" key="5">
    <source>
        <dbReference type="ARBA" id="ARBA00022519"/>
    </source>
</evidence>
<dbReference type="AlphaFoldDB" id="A0A927E5T8"/>
<dbReference type="NCBIfam" id="TIGR01726">
    <property type="entry name" value="HEQRo_perm_3TM"/>
    <property type="match status" value="1"/>
</dbReference>
<dbReference type="InterPro" id="IPR035906">
    <property type="entry name" value="MetI-like_sf"/>
</dbReference>
<dbReference type="RefSeq" id="WP_038361948.1">
    <property type="nucleotide sequence ID" value="NZ_JACXWY010000001.1"/>
</dbReference>
<proteinExistence type="inferred from homology"/>
<evidence type="ECO:0000256" key="8">
    <source>
        <dbReference type="ARBA" id="ARBA00023136"/>
    </source>
</evidence>
<keyword evidence="8 9" id="KW-0472">Membrane</keyword>
<evidence type="ECO:0000313" key="11">
    <source>
        <dbReference type="EMBL" id="MBD3844155.1"/>
    </source>
</evidence>
<keyword evidence="12" id="KW-1185">Reference proteome</keyword>
<accession>A0A927E5T8</accession>
<comment type="caution">
    <text evidence="11">The sequence shown here is derived from an EMBL/GenBank/DDBJ whole genome shotgun (WGS) entry which is preliminary data.</text>
</comment>
<evidence type="ECO:0000259" key="10">
    <source>
        <dbReference type="PROSITE" id="PS50928"/>
    </source>
</evidence>
<keyword evidence="3 9" id="KW-0813">Transport</keyword>
<dbReference type="CDD" id="cd06261">
    <property type="entry name" value="TM_PBP2"/>
    <property type="match status" value="1"/>
</dbReference>